<accession>A0A1E4T089</accession>
<dbReference type="Proteomes" id="UP000094801">
    <property type="component" value="Unassembled WGS sequence"/>
</dbReference>
<evidence type="ECO:0000313" key="2">
    <source>
        <dbReference type="Proteomes" id="UP000094801"/>
    </source>
</evidence>
<sequence length="78" mass="8595">MDMISDARFVICSHNVSVLLRCKINVINEIVPDRISEAVTITSVGTTLEVLIMSDRDKDALQNINSAITPAIIDIVRL</sequence>
<keyword evidence="2" id="KW-1185">Reference proteome</keyword>
<reference evidence="2" key="1">
    <citation type="submission" date="2016-04" db="EMBL/GenBank/DDBJ databases">
        <title>Comparative genomics of biotechnologically important yeasts.</title>
        <authorList>
            <consortium name="DOE Joint Genome Institute"/>
            <person name="Riley R."/>
            <person name="Haridas S."/>
            <person name="Wolfe K.H."/>
            <person name="Lopes M.R."/>
            <person name="Hittinger C.T."/>
            <person name="Goker M."/>
            <person name="Salamov A."/>
            <person name="Wisecaver J."/>
            <person name="Long T.M."/>
            <person name="Aerts A.L."/>
            <person name="Barry K."/>
            <person name="Choi C."/>
            <person name="Clum A."/>
            <person name="Coughlan A.Y."/>
            <person name="Deshpande S."/>
            <person name="Douglass A.P."/>
            <person name="Hanson S.J."/>
            <person name="Klenk H.-P."/>
            <person name="Labutti K."/>
            <person name="Lapidus A."/>
            <person name="Lindquist E."/>
            <person name="Lipzen A."/>
            <person name="Meier-Kolthoff J.P."/>
            <person name="Ohm R.A."/>
            <person name="Otillar R.P."/>
            <person name="Pangilinan J."/>
            <person name="Peng Y."/>
            <person name="Rokas A."/>
            <person name="Rosa C.A."/>
            <person name="Scheuner C."/>
            <person name="Sibirny A.A."/>
            <person name="Slot J.C."/>
            <person name="Stielow J.B."/>
            <person name="Sun H."/>
            <person name="Kurtzman C.P."/>
            <person name="Blackwell M."/>
            <person name="Grigoriev I.V."/>
            <person name="Jeffries T.W."/>
        </authorList>
    </citation>
    <scope>NUCLEOTIDE SEQUENCE [LARGE SCALE GENOMIC DNA]</scope>
    <source>
        <strain evidence="2">NRRL YB-2248</strain>
    </source>
</reference>
<evidence type="ECO:0000313" key="1">
    <source>
        <dbReference type="EMBL" id="ODV85132.1"/>
    </source>
</evidence>
<dbReference type="EMBL" id="KV453853">
    <property type="protein sequence ID" value="ODV85132.1"/>
    <property type="molecule type" value="Genomic_DNA"/>
</dbReference>
<gene>
    <name evidence="1" type="ORF">CANARDRAFT_28434</name>
</gene>
<organism evidence="1 2">
    <name type="scientific">[Candida] arabinofermentans NRRL YB-2248</name>
    <dbReference type="NCBI Taxonomy" id="983967"/>
    <lineage>
        <taxon>Eukaryota</taxon>
        <taxon>Fungi</taxon>
        <taxon>Dikarya</taxon>
        <taxon>Ascomycota</taxon>
        <taxon>Saccharomycotina</taxon>
        <taxon>Pichiomycetes</taxon>
        <taxon>Pichiales</taxon>
        <taxon>Pichiaceae</taxon>
        <taxon>Ogataea</taxon>
        <taxon>Ogataea/Candida clade</taxon>
    </lineage>
</organism>
<dbReference type="AlphaFoldDB" id="A0A1E4T089"/>
<name>A0A1E4T089_9ASCO</name>
<proteinExistence type="predicted"/>
<protein>
    <submittedName>
        <fullName evidence="1">Uncharacterized protein</fullName>
    </submittedName>
</protein>